<protein>
    <submittedName>
        <fullName evidence="1">Uncharacterized protein</fullName>
    </submittedName>
</protein>
<dbReference type="RefSeq" id="WP_262567858.1">
    <property type="nucleotide sequence ID" value="NZ_JAPFCC010000001.1"/>
</dbReference>
<proteinExistence type="predicted"/>
<evidence type="ECO:0000313" key="2">
    <source>
        <dbReference type="Proteomes" id="UP001209854"/>
    </source>
</evidence>
<dbReference type="Proteomes" id="UP001209854">
    <property type="component" value="Unassembled WGS sequence"/>
</dbReference>
<organism evidence="1 2">
    <name type="scientific">Endozoicomonas gorgoniicola</name>
    <dbReference type="NCBI Taxonomy" id="1234144"/>
    <lineage>
        <taxon>Bacteria</taxon>
        <taxon>Pseudomonadati</taxon>
        <taxon>Pseudomonadota</taxon>
        <taxon>Gammaproteobacteria</taxon>
        <taxon>Oceanospirillales</taxon>
        <taxon>Endozoicomonadaceae</taxon>
        <taxon>Endozoicomonas</taxon>
    </lineage>
</organism>
<gene>
    <name evidence="1" type="ORF">NX722_09975</name>
</gene>
<evidence type="ECO:0000313" key="1">
    <source>
        <dbReference type="EMBL" id="MCW7552962.1"/>
    </source>
</evidence>
<accession>A0ABT3MUC1</accession>
<sequence>MFLHPDPEQAEMLERLKKLIEAGRVKELSAEDVYRWGLRFLYGVDGLCTGQNI</sequence>
<reference evidence="1 2" key="1">
    <citation type="submission" date="2022-10" db="EMBL/GenBank/DDBJ databases">
        <title>High-quality genome sequences of two octocoral-associated bacteria, Endozoicomonas euniceicola EF212 and Endozoicomonas gorgoniicola PS125.</title>
        <authorList>
            <person name="Chiou Y.-J."/>
            <person name="Chen Y.-H."/>
        </authorList>
    </citation>
    <scope>NUCLEOTIDE SEQUENCE [LARGE SCALE GENOMIC DNA]</scope>
    <source>
        <strain evidence="1 2">PS125</strain>
    </source>
</reference>
<name>A0ABT3MUC1_9GAMM</name>
<comment type="caution">
    <text evidence="1">The sequence shown here is derived from an EMBL/GenBank/DDBJ whole genome shotgun (WGS) entry which is preliminary data.</text>
</comment>
<keyword evidence="2" id="KW-1185">Reference proteome</keyword>
<dbReference type="EMBL" id="JAPFCC010000001">
    <property type="protein sequence ID" value="MCW7552962.1"/>
    <property type="molecule type" value="Genomic_DNA"/>
</dbReference>